<reference evidence="2 3" key="1">
    <citation type="submission" date="2021-07" db="EMBL/GenBank/DDBJ databases">
        <title>The Aristolochia fimbriata genome: insights into angiosperm evolution, floral development and chemical biosynthesis.</title>
        <authorList>
            <person name="Jiao Y."/>
        </authorList>
    </citation>
    <scope>NUCLEOTIDE SEQUENCE [LARGE SCALE GENOMIC DNA]</scope>
    <source>
        <strain evidence="2">IBCAS-2021</strain>
        <tissue evidence="2">Leaf</tissue>
    </source>
</reference>
<comment type="caution">
    <text evidence="2">The sequence shown here is derived from an EMBL/GenBank/DDBJ whole genome shotgun (WGS) entry which is preliminary data.</text>
</comment>
<evidence type="ECO:0000313" key="2">
    <source>
        <dbReference type="EMBL" id="KAG9439686.1"/>
    </source>
</evidence>
<gene>
    <name evidence="2" type="ORF">H6P81_019851</name>
</gene>
<keyword evidence="3" id="KW-1185">Reference proteome</keyword>
<feature type="coiled-coil region" evidence="1">
    <location>
        <begin position="60"/>
        <end position="87"/>
    </location>
</feature>
<accession>A0AAV7DU47</accession>
<name>A0AAV7DU47_ARIFI</name>
<keyword evidence="1" id="KW-0175">Coiled coil</keyword>
<evidence type="ECO:0000313" key="3">
    <source>
        <dbReference type="Proteomes" id="UP000825729"/>
    </source>
</evidence>
<evidence type="ECO:0000256" key="1">
    <source>
        <dbReference type="SAM" id="Coils"/>
    </source>
</evidence>
<dbReference type="EMBL" id="JAINDJ010000008">
    <property type="protein sequence ID" value="KAG9439686.1"/>
    <property type="molecule type" value="Genomic_DNA"/>
</dbReference>
<protein>
    <submittedName>
        <fullName evidence="2">Uncharacterized protein</fullName>
    </submittedName>
</protein>
<organism evidence="2 3">
    <name type="scientific">Aristolochia fimbriata</name>
    <name type="common">White veined hardy Dutchman's pipe vine</name>
    <dbReference type="NCBI Taxonomy" id="158543"/>
    <lineage>
        <taxon>Eukaryota</taxon>
        <taxon>Viridiplantae</taxon>
        <taxon>Streptophyta</taxon>
        <taxon>Embryophyta</taxon>
        <taxon>Tracheophyta</taxon>
        <taxon>Spermatophyta</taxon>
        <taxon>Magnoliopsida</taxon>
        <taxon>Magnoliidae</taxon>
        <taxon>Piperales</taxon>
        <taxon>Aristolochiaceae</taxon>
        <taxon>Aristolochia</taxon>
    </lineage>
</organism>
<dbReference type="AlphaFoldDB" id="A0AAV7DU47"/>
<sequence>MTSSCAELGKHADKFNKRRFKTKGCQDKDKALMPLGKPITPHTYTRIIRAKKRVANKRSQDDDSARLRRIEMELKKLRDEQYEFSKNSRLMWEMWAEKNGTDKNSPLL</sequence>
<dbReference type="Proteomes" id="UP000825729">
    <property type="component" value="Unassembled WGS sequence"/>
</dbReference>
<proteinExistence type="predicted"/>